<organism evidence="9 10">
    <name type="scientific">Candidatus Marsarchaeota G2 archaeon BE_D</name>
    <dbReference type="NCBI Taxonomy" id="1978158"/>
    <lineage>
        <taxon>Archaea</taxon>
        <taxon>Candidatus Marsarchaeota</taxon>
        <taxon>Candidatus Marsarchaeota group 2</taxon>
    </lineage>
</organism>
<evidence type="ECO:0000256" key="8">
    <source>
        <dbReference type="SAM" id="Phobius"/>
    </source>
</evidence>
<dbReference type="InterPro" id="IPR004695">
    <property type="entry name" value="SLAC1/Mae1/Ssu1/TehA"/>
</dbReference>
<gene>
    <name evidence="9" type="ORF">B9Q04_02265</name>
</gene>
<feature type="transmembrane region" description="Helical" evidence="8">
    <location>
        <begin position="176"/>
        <end position="199"/>
    </location>
</feature>
<evidence type="ECO:0000256" key="2">
    <source>
        <dbReference type="ARBA" id="ARBA00008566"/>
    </source>
</evidence>
<evidence type="ECO:0000256" key="3">
    <source>
        <dbReference type="ARBA" id="ARBA00022448"/>
    </source>
</evidence>
<keyword evidence="4" id="KW-1003">Cell membrane</keyword>
<evidence type="ECO:0000256" key="6">
    <source>
        <dbReference type="ARBA" id="ARBA00022989"/>
    </source>
</evidence>
<evidence type="ECO:0000313" key="10">
    <source>
        <dbReference type="Proteomes" id="UP000242015"/>
    </source>
</evidence>
<dbReference type="Pfam" id="PF03595">
    <property type="entry name" value="SLAC1"/>
    <property type="match status" value="1"/>
</dbReference>
<feature type="transmembrane region" description="Helical" evidence="8">
    <location>
        <begin position="43"/>
        <end position="62"/>
    </location>
</feature>
<evidence type="ECO:0000256" key="7">
    <source>
        <dbReference type="ARBA" id="ARBA00023136"/>
    </source>
</evidence>
<keyword evidence="3" id="KW-0813">Transport</keyword>
<evidence type="ECO:0000256" key="5">
    <source>
        <dbReference type="ARBA" id="ARBA00022692"/>
    </source>
</evidence>
<reference evidence="9 10" key="1">
    <citation type="submission" date="2017-04" db="EMBL/GenBank/DDBJ databases">
        <title>Novel microbial lineages endemic to geothermal iron-oxide mats fill important gaps in the evolutionary history of Archaea.</title>
        <authorList>
            <person name="Jay Z.J."/>
            <person name="Beam J.P."/>
            <person name="Dlakic M."/>
            <person name="Rusch D.B."/>
            <person name="Kozubal M.A."/>
            <person name="Inskeep W.P."/>
        </authorList>
    </citation>
    <scope>NUCLEOTIDE SEQUENCE [LARGE SCALE GENOMIC DNA]</scope>
    <source>
        <strain evidence="9">BE_D</strain>
    </source>
</reference>
<evidence type="ECO:0000256" key="4">
    <source>
        <dbReference type="ARBA" id="ARBA00022475"/>
    </source>
</evidence>
<name>A0A2R6CDV2_9ARCH</name>
<evidence type="ECO:0000256" key="1">
    <source>
        <dbReference type="ARBA" id="ARBA00004651"/>
    </source>
</evidence>
<dbReference type="InterPro" id="IPR038665">
    <property type="entry name" value="Voltage-dep_anion_channel_sf"/>
</dbReference>
<dbReference type="PANTHER" id="PTHR31686:SF1">
    <property type="entry name" value="SULFITE EFFLUX PUMP SSU1"/>
    <property type="match status" value="1"/>
</dbReference>
<feature type="transmembrane region" description="Helical" evidence="8">
    <location>
        <begin position="211"/>
        <end position="232"/>
    </location>
</feature>
<dbReference type="CDD" id="cd09319">
    <property type="entry name" value="TDT_like_1"/>
    <property type="match status" value="1"/>
</dbReference>
<dbReference type="Proteomes" id="UP000242015">
    <property type="component" value="Unassembled WGS sequence"/>
</dbReference>
<comment type="caution">
    <text evidence="9">The sequence shown here is derived from an EMBL/GenBank/DDBJ whole genome shotgun (WGS) entry which is preliminary data.</text>
</comment>
<comment type="subcellular location">
    <subcellularLocation>
        <location evidence="1">Cell membrane</location>
        <topology evidence="1">Multi-pass membrane protein</topology>
    </subcellularLocation>
</comment>
<dbReference type="AlphaFoldDB" id="A0A2R6CDV2"/>
<feature type="transmembrane region" description="Helical" evidence="8">
    <location>
        <begin position="252"/>
        <end position="274"/>
    </location>
</feature>
<dbReference type="GO" id="GO:0005886">
    <property type="term" value="C:plasma membrane"/>
    <property type="evidence" value="ECO:0007669"/>
    <property type="project" value="UniProtKB-SubCell"/>
</dbReference>
<proteinExistence type="inferred from homology"/>
<dbReference type="PANTHER" id="PTHR31686">
    <property type="match status" value="1"/>
</dbReference>
<dbReference type="Gene3D" id="1.50.10.150">
    <property type="entry name" value="Voltage-dependent anion channel"/>
    <property type="match status" value="1"/>
</dbReference>
<keyword evidence="7 8" id="KW-0472">Membrane</keyword>
<evidence type="ECO:0008006" key="11">
    <source>
        <dbReference type="Google" id="ProtNLM"/>
    </source>
</evidence>
<keyword evidence="6 8" id="KW-1133">Transmembrane helix</keyword>
<comment type="similarity">
    <text evidence="2">Belongs to the tellurite-resistance/dicarboxylate transporter (TDT) family.</text>
</comment>
<feature type="transmembrane region" description="Helical" evidence="8">
    <location>
        <begin position="109"/>
        <end position="133"/>
    </location>
</feature>
<protein>
    <recommendedName>
        <fullName evidence="11">C4-dicarboxylate ABC transporter</fullName>
    </recommendedName>
</protein>
<accession>A0A2R6CDV2</accession>
<sequence length="356" mass="39905">MASLSRLIDLESSRLLPAYFASVMATGIVSIATYIYGFDLFSILLLWLNVGIYIALWALTALRIARHTSAFLADIKDLYRGSGFFTLIAATNTLGSQFVILLHNYAAGYYMWIFGLILWFVFQYTLFSVFSVLKTKPPIEKGLSGTWLVAIVSTQSVSVLGTQLSQTHPTTYLVSVIMFMIGWLTYPLIMAMISYRLLFYPIQPAELTGPYWINMGATAITTLAGSLLIINVPPSTTPVGLFVGNIRLFIEGLTFLIWAYGSWWIPWLFIMGFWRHIIGRVNPLSYDPSFWGAVFPMGMYSVATRELASATGLGALSVIPQLFVYVAVVAWVYEFTGMTYTIISKLTRTDETIFQR</sequence>
<feature type="transmembrane region" description="Helical" evidence="8">
    <location>
        <begin position="16"/>
        <end position="37"/>
    </location>
</feature>
<dbReference type="EMBL" id="NEXF01000025">
    <property type="protein sequence ID" value="PSO09069.1"/>
    <property type="molecule type" value="Genomic_DNA"/>
</dbReference>
<evidence type="ECO:0000313" key="9">
    <source>
        <dbReference type="EMBL" id="PSO09069.1"/>
    </source>
</evidence>
<feature type="transmembrane region" description="Helical" evidence="8">
    <location>
        <begin position="145"/>
        <end position="164"/>
    </location>
</feature>
<feature type="transmembrane region" description="Helical" evidence="8">
    <location>
        <begin position="83"/>
        <end position="103"/>
    </location>
</feature>
<dbReference type="InterPro" id="IPR051629">
    <property type="entry name" value="Sulfite_efflux_TDT"/>
</dbReference>
<keyword evidence="5 8" id="KW-0812">Transmembrane</keyword>
<dbReference type="GO" id="GO:0000319">
    <property type="term" value="F:sulfite transmembrane transporter activity"/>
    <property type="evidence" value="ECO:0007669"/>
    <property type="project" value="TreeGrafter"/>
</dbReference>